<dbReference type="SUPFAM" id="SSF102405">
    <property type="entry name" value="MCP/YpsA-like"/>
    <property type="match status" value="1"/>
</dbReference>
<dbReference type="InterPro" id="IPR036388">
    <property type="entry name" value="WH-like_DNA-bd_sf"/>
</dbReference>
<dbReference type="Pfam" id="PF17782">
    <property type="entry name" value="WHD_DprA"/>
    <property type="match status" value="1"/>
</dbReference>
<evidence type="ECO:0000256" key="1">
    <source>
        <dbReference type="ARBA" id="ARBA00006525"/>
    </source>
</evidence>
<dbReference type="PANTHER" id="PTHR43022">
    <property type="entry name" value="PROTEIN SMF"/>
    <property type="match status" value="1"/>
</dbReference>
<dbReference type="InterPro" id="IPR041614">
    <property type="entry name" value="DprA_WH"/>
</dbReference>
<dbReference type="PANTHER" id="PTHR43022:SF1">
    <property type="entry name" value="PROTEIN SMF"/>
    <property type="match status" value="1"/>
</dbReference>
<evidence type="ECO:0000313" key="5">
    <source>
        <dbReference type="Proteomes" id="UP000270411"/>
    </source>
</evidence>
<evidence type="ECO:0000259" key="3">
    <source>
        <dbReference type="Pfam" id="PF17782"/>
    </source>
</evidence>
<reference evidence="5" key="1">
    <citation type="submission" date="2018-11" db="EMBL/GenBank/DDBJ databases">
        <title>FDA dAtabase for Regulatory Grade micrObial Sequences (FDA-ARGOS): Supporting development and validation of Infectious Disease Dx tests.</title>
        <authorList>
            <person name="Goldberg B."/>
            <person name="Campos J."/>
            <person name="Tallon L."/>
            <person name="Sadzewicz L."/>
            <person name="Zhao X."/>
            <person name="Vavikolanu K."/>
            <person name="Mehta A."/>
            <person name="Aluvathingal J."/>
            <person name="Nadendla S."/>
            <person name="Geyer C."/>
            <person name="Nandy P."/>
            <person name="Yan Y."/>
            <person name="Sichtig H."/>
        </authorList>
    </citation>
    <scope>NUCLEOTIDE SEQUENCE [LARGE SCALE GENOMIC DNA]</scope>
    <source>
        <strain evidence="5">FDAARGOS_614</strain>
    </source>
</reference>
<organism evidence="4 5">
    <name type="scientific">Cupriavidus pauculus</name>
    <dbReference type="NCBI Taxonomy" id="82633"/>
    <lineage>
        <taxon>Bacteria</taxon>
        <taxon>Pseudomonadati</taxon>
        <taxon>Pseudomonadota</taxon>
        <taxon>Betaproteobacteria</taxon>
        <taxon>Burkholderiales</taxon>
        <taxon>Burkholderiaceae</taxon>
        <taxon>Cupriavidus</taxon>
    </lineage>
</organism>
<protein>
    <submittedName>
        <fullName evidence="4">DNA-protecting protein DprA</fullName>
    </submittedName>
</protein>
<comment type="similarity">
    <text evidence="1">Belongs to the DprA/Smf family.</text>
</comment>
<dbReference type="Proteomes" id="UP000270411">
    <property type="component" value="Chromosome 1"/>
</dbReference>
<evidence type="ECO:0000259" key="2">
    <source>
        <dbReference type="Pfam" id="PF02481"/>
    </source>
</evidence>
<dbReference type="Gene3D" id="3.40.50.450">
    <property type="match status" value="1"/>
</dbReference>
<dbReference type="Pfam" id="PF02481">
    <property type="entry name" value="DNA_processg_A"/>
    <property type="match status" value="1"/>
</dbReference>
<gene>
    <name evidence="4" type="primary">dprA</name>
    <name evidence="4" type="ORF">EHF44_05630</name>
</gene>
<dbReference type="RefSeq" id="WP_124682845.1">
    <property type="nucleotide sequence ID" value="NZ_CP033969.1"/>
</dbReference>
<dbReference type="KEGG" id="cpau:EHF44_05630"/>
<dbReference type="GO" id="GO:0009294">
    <property type="term" value="P:DNA-mediated transformation"/>
    <property type="evidence" value="ECO:0007669"/>
    <property type="project" value="InterPro"/>
</dbReference>
<sequence length="377" mass="38297">MSDTTRDPAEVAAWVRLTATPGVSAQAGRRLLAAFGLPQALLALGAARLREAAEPAVARLLAAPPDADVSARIARTIQWLAEPGHYLVTMADAAYPARLLDLADPPLVLYVNGDAGCLGRPSLGIVGARHATAQGVRNAGAFASAFSEAGLSVVSGLALGIDAAAHAAALAGPGGTVAVVGTGVDIVYPARHHKLAHQIVDAGGAIVSEFPLGTPGLPNHFPRRNRIIAALARGVLVVEAAERSGSLITARLASEIGREVFAIPGSIHAELSRGCHKLIRQGAKLVETAADVLEEFGDLPQVPPTAATVTPAPAPPAPGPATAGDAFGPALAYDPVTFDVLCARAGMAAEAASAALLQMELAGAAERLPGNRFRRLA</sequence>
<dbReference type="Gene3D" id="1.10.10.10">
    <property type="entry name" value="Winged helix-like DNA-binding domain superfamily/Winged helix DNA-binding domain"/>
    <property type="match status" value="1"/>
</dbReference>
<feature type="domain" description="DprA winged helix" evidence="3">
    <location>
        <begin position="312"/>
        <end position="371"/>
    </location>
</feature>
<dbReference type="OrthoDB" id="9785707at2"/>
<dbReference type="InterPro" id="IPR003488">
    <property type="entry name" value="DprA"/>
</dbReference>
<dbReference type="InterPro" id="IPR057666">
    <property type="entry name" value="DrpA_SLOG"/>
</dbReference>
<proteinExistence type="inferred from homology"/>
<feature type="domain" description="Smf/DprA SLOG" evidence="2">
    <location>
        <begin position="87"/>
        <end position="296"/>
    </location>
</feature>
<name>A0A3G8H0F4_9BURK</name>
<dbReference type="EMBL" id="CP033969">
    <property type="protein sequence ID" value="AZG12962.1"/>
    <property type="molecule type" value="Genomic_DNA"/>
</dbReference>
<evidence type="ECO:0000313" key="4">
    <source>
        <dbReference type="EMBL" id="AZG12962.1"/>
    </source>
</evidence>
<dbReference type="AlphaFoldDB" id="A0A3G8H0F4"/>
<accession>A0A3G8H0F4</accession>
<dbReference type="NCBIfam" id="TIGR00732">
    <property type="entry name" value="dprA"/>
    <property type="match status" value="1"/>
</dbReference>